<dbReference type="Pfam" id="PF01636">
    <property type="entry name" value="APH"/>
    <property type="match status" value="1"/>
</dbReference>
<protein>
    <submittedName>
        <fullName evidence="2">CotS family spore coat protein</fullName>
    </submittedName>
</protein>
<reference evidence="2" key="1">
    <citation type="submission" date="2022-12" db="EMBL/GenBank/DDBJ databases">
        <authorList>
            <person name="Wang J."/>
        </authorList>
    </citation>
    <scope>NUCLEOTIDE SEQUENCE</scope>
    <source>
        <strain evidence="2">HY-45-18</strain>
    </source>
</reference>
<dbReference type="NCBIfam" id="TIGR02906">
    <property type="entry name" value="spore_CotS"/>
    <property type="match status" value="1"/>
</dbReference>
<feature type="domain" description="Aminoglycoside phosphotransferase" evidence="1">
    <location>
        <begin position="198"/>
        <end position="258"/>
    </location>
</feature>
<dbReference type="Gene3D" id="3.90.1200.10">
    <property type="match status" value="1"/>
</dbReference>
<keyword evidence="2" id="KW-0167">Capsid protein</keyword>
<dbReference type="Gene3D" id="3.30.200.20">
    <property type="entry name" value="Phosphorylase Kinase, domain 1"/>
    <property type="match status" value="1"/>
</dbReference>
<dbReference type="InterPro" id="IPR011009">
    <property type="entry name" value="Kinase-like_dom_sf"/>
</dbReference>
<dbReference type="Proteomes" id="UP001078443">
    <property type="component" value="Unassembled WGS sequence"/>
</dbReference>
<evidence type="ECO:0000313" key="2">
    <source>
        <dbReference type="EMBL" id="MCY6484240.1"/>
    </source>
</evidence>
<comment type="caution">
    <text evidence="2">The sequence shown here is derived from an EMBL/GenBank/DDBJ whole genome shotgun (WGS) entry which is preliminary data.</text>
</comment>
<dbReference type="SUPFAM" id="SSF56112">
    <property type="entry name" value="Protein kinase-like (PK-like)"/>
    <property type="match status" value="1"/>
</dbReference>
<sequence>MPESAKSYNFNLLSEENVKRSVLPFYNLENSQVTAIKFKNTDKQRAVYKVTYLSKQYCLKKVYFNKEELLFVYSAIEWLYRNNIRVPKILPTKYNGRFVNYKNMLFILTPWIDGDKCDYDCHDHLIKSSYNLGYMHNICLNFTPIIGSFNRKGCNDFYKSINKHFENLLSNSNLAFKYKDYFSKTFLNDFGKGIYLAQKSLEALSKINPDNLTVSLCHMDYVNKNIIFDNSSNIWLIDFDKCRMDYAVHDFSYFFRRLLKRDNTDWNMDILLNCLESYEKIRPLTIDEYNYLLGYLAFPQRYWKISRDYYRNIRQCNKKSFTNILKKSTKHFDSQIKFAESFSCYIENKFNTTKKSPIY</sequence>
<dbReference type="RefSeq" id="WP_268040511.1">
    <property type="nucleotide sequence ID" value="NZ_JAPQER010000002.1"/>
</dbReference>
<gene>
    <name evidence="2" type="ORF">OW763_07710</name>
</gene>
<evidence type="ECO:0000313" key="3">
    <source>
        <dbReference type="Proteomes" id="UP001078443"/>
    </source>
</evidence>
<proteinExistence type="predicted"/>
<dbReference type="PANTHER" id="PTHR39179">
    <property type="entry name" value="SPORE COAT PROTEIN I"/>
    <property type="match status" value="1"/>
</dbReference>
<dbReference type="InterPro" id="IPR014255">
    <property type="entry name" value="Spore_coat_CotS"/>
</dbReference>
<evidence type="ECO:0000259" key="1">
    <source>
        <dbReference type="Pfam" id="PF01636"/>
    </source>
</evidence>
<dbReference type="InterPro" id="IPR047175">
    <property type="entry name" value="CotS-like"/>
</dbReference>
<dbReference type="EMBL" id="JAPQER010000002">
    <property type="protein sequence ID" value="MCY6484240.1"/>
    <property type="molecule type" value="Genomic_DNA"/>
</dbReference>
<dbReference type="InterPro" id="IPR002575">
    <property type="entry name" value="Aminoglycoside_PTrfase"/>
</dbReference>
<dbReference type="PANTHER" id="PTHR39179:SF1">
    <property type="entry name" value="SPORE COAT PROTEIN I"/>
    <property type="match status" value="1"/>
</dbReference>
<name>A0ABT4D250_9CLOT</name>
<accession>A0ABT4D250</accession>
<keyword evidence="2" id="KW-0946">Virion</keyword>
<organism evidence="2 3">
    <name type="scientific">Clostridium aestuarii</name>
    <dbReference type="NCBI Taxonomy" id="338193"/>
    <lineage>
        <taxon>Bacteria</taxon>
        <taxon>Bacillati</taxon>
        <taxon>Bacillota</taxon>
        <taxon>Clostridia</taxon>
        <taxon>Eubacteriales</taxon>
        <taxon>Clostridiaceae</taxon>
        <taxon>Clostridium</taxon>
    </lineage>
</organism>
<keyword evidence="3" id="KW-1185">Reference proteome</keyword>